<dbReference type="NCBIfam" id="TIGR03804">
    <property type="entry name" value="para_beta_helix"/>
    <property type="match status" value="2"/>
</dbReference>
<evidence type="ECO:0000259" key="2">
    <source>
        <dbReference type="Pfam" id="PF13229"/>
    </source>
</evidence>
<sequence>MEMPSYRTTCPESVGFHKFSVSEKQTGMTGLLCRFVLTMVFLVMTASSVSAATQVSGDITKDTTWTLAGSPYVVTSSIRVQGTDGDDGVTTLMVNPGVEVKFNSNSGLSVGGSSGAPGGLVAVGTSDDQVVFCSNDGTNWQGIFFNNTTADETSVLNHCIVKNAGMLSGSSCNYSVCMENSSPSIRNSVISGSKNFGIRINSGSPDISDNVISDNGNCGIFLRDSCSPSITGNKVIGNKGVGIFSNNTSCIPTVTG</sequence>
<reference evidence="3 4" key="1">
    <citation type="submission" date="2016-10" db="EMBL/GenBank/DDBJ databases">
        <authorList>
            <person name="de Groot N.N."/>
        </authorList>
    </citation>
    <scope>NUCLEOTIDE SEQUENCE [LARGE SCALE GENOMIC DNA]</scope>
    <source>
        <strain evidence="3 4">AA1</strain>
    </source>
</reference>
<keyword evidence="4" id="KW-1185">Reference proteome</keyword>
<dbReference type="InterPro" id="IPR006626">
    <property type="entry name" value="PbH1"/>
</dbReference>
<evidence type="ECO:0000313" key="4">
    <source>
        <dbReference type="Proteomes" id="UP000198870"/>
    </source>
</evidence>
<name>A0A1G5JCZ5_9BACT</name>
<dbReference type="Gene3D" id="2.160.20.10">
    <property type="entry name" value="Single-stranded right-handed beta-helix, Pectin lyase-like"/>
    <property type="match status" value="1"/>
</dbReference>
<dbReference type="Proteomes" id="UP000198870">
    <property type="component" value="Unassembled WGS sequence"/>
</dbReference>
<dbReference type="InterPro" id="IPR011050">
    <property type="entry name" value="Pectin_lyase_fold/virulence"/>
</dbReference>
<dbReference type="SUPFAM" id="SSF51126">
    <property type="entry name" value="Pectin lyase-like"/>
    <property type="match status" value="1"/>
</dbReference>
<dbReference type="EMBL" id="FMUX01000027">
    <property type="protein sequence ID" value="SCY85578.1"/>
    <property type="molecule type" value="Genomic_DNA"/>
</dbReference>
<dbReference type="Pfam" id="PF13229">
    <property type="entry name" value="Beta_helix"/>
    <property type="match status" value="1"/>
</dbReference>
<keyword evidence="1" id="KW-0812">Transmembrane</keyword>
<proteinExistence type="predicted"/>
<keyword evidence="1" id="KW-0472">Membrane</keyword>
<protein>
    <submittedName>
        <fullName evidence="3">Parallel beta-helix repeat (Two copies)</fullName>
    </submittedName>
</protein>
<dbReference type="InterPro" id="IPR012334">
    <property type="entry name" value="Pectin_lyas_fold"/>
</dbReference>
<dbReference type="SMART" id="SM00710">
    <property type="entry name" value="PbH1"/>
    <property type="match status" value="3"/>
</dbReference>
<dbReference type="InterPro" id="IPR039448">
    <property type="entry name" value="Beta_helix"/>
</dbReference>
<keyword evidence="1" id="KW-1133">Transmembrane helix</keyword>
<feature type="non-terminal residue" evidence="3">
    <location>
        <position position="256"/>
    </location>
</feature>
<evidence type="ECO:0000256" key="1">
    <source>
        <dbReference type="SAM" id="Phobius"/>
    </source>
</evidence>
<evidence type="ECO:0000313" key="3">
    <source>
        <dbReference type="EMBL" id="SCY85578.1"/>
    </source>
</evidence>
<organism evidence="3 4">
    <name type="scientific">Desulfoluna spongiiphila</name>
    <dbReference type="NCBI Taxonomy" id="419481"/>
    <lineage>
        <taxon>Bacteria</taxon>
        <taxon>Pseudomonadati</taxon>
        <taxon>Thermodesulfobacteriota</taxon>
        <taxon>Desulfobacteria</taxon>
        <taxon>Desulfobacterales</taxon>
        <taxon>Desulfolunaceae</taxon>
        <taxon>Desulfoluna</taxon>
    </lineage>
</organism>
<dbReference type="InterPro" id="IPR022441">
    <property type="entry name" value="Para_beta_helix_rpt-2"/>
</dbReference>
<feature type="domain" description="Right handed beta helix" evidence="2">
    <location>
        <begin position="142"/>
        <end position="249"/>
    </location>
</feature>
<dbReference type="AlphaFoldDB" id="A0A1G5JCZ5"/>
<feature type="transmembrane region" description="Helical" evidence="1">
    <location>
        <begin position="31"/>
        <end position="52"/>
    </location>
</feature>
<accession>A0A1G5JCZ5</accession>
<gene>
    <name evidence="3" type="ORF">SAMN05216233_12744</name>
</gene>
<dbReference type="STRING" id="419481.SAMN05216233_12744"/>